<feature type="transmembrane region" description="Helical" evidence="2">
    <location>
        <begin position="824"/>
        <end position="845"/>
    </location>
</feature>
<dbReference type="Proteomes" id="UP000440713">
    <property type="component" value="Unassembled WGS sequence"/>
</dbReference>
<dbReference type="Pfam" id="PF05738">
    <property type="entry name" value="Cna_B"/>
    <property type="match status" value="2"/>
</dbReference>
<keyword evidence="2" id="KW-0812">Transmembrane</keyword>
<sequence>MQNVRKKLTLILLLTMLINVFSVYRIDASSNTLYSNQDYSNNNQEISKTISQEFTEELKNQILKNMLNPQNINIPDFPTEDSNESPKKGDDIIDGLKKQLGVDSKGETASKKESEASDKSDVKKADDMDITKSKDNSQTVFVSVTKIWEDDDDILPNEDTRHFSDLEIILHRKVNGEDDIEFNSKSKPVIIKYNDDEAKSWNHIFRGMDEFDADGNMYEYYIQGDESFKIEKKYSELELNPLDESMLRGLTPRAVRGNLPNLKYVTPDTVYEKTHYYKQNPLGIIGGFHLVGFNSVETRAHTNGNILTDTLKYISNFGTNNLPEVSYFRHLNINSEGFKSTSVPHGSRLVVGDGVNVGVKTNPNNPSVIEAWTFENKKVDSPGYYSGNELWKDTNTKFIDLSKVRRDSEDISRQLSGYKDIYSVPDYHDQNQQKITVQNPDDVSVYNWNHNGFKTNGYNVDIHGFEKGKNGSLIINVDMRGHQSFVMPGSTYYYSNGTQANIAEVTEWEDGNTIWNFYDSSKPDKIFRGKINNSRAAIGIIMAPGATVDLTANFNGTVVANDIIVTAESHRTDFTGKSIDYPADFHFTKTDVKKHGLPNAVFELRYEDGRIVDLKDSDGNSIGNEVKSDSRGKLSFYKLTTGVYYLHEKRAPDGYQKIDGRIIKIRVDTESKIKEITVINNLFNKNDNTITNIEIPVIPKTRVEIHKKWIDSDGNVIDKEKLKNLSVKVRLKRKIGNDVDYGFNKYESIHLKYDNDWKAEISELEIYNESGRAYTYYIEEYDIPISFTEDSSKSNKEWVANEYENAFVFTLVNKAKKVVYPNTGGMGAVTVIVIGMLISLMGIYIKMRAYY</sequence>
<keyword evidence="2" id="KW-1133">Transmembrane helix</keyword>
<feature type="domain" description="SpaA-like prealbumin fold" evidence="4">
    <location>
        <begin position="585"/>
        <end position="680"/>
    </location>
</feature>
<dbReference type="Gene3D" id="2.60.40.1140">
    <property type="entry name" value="Collagen-binding surface protein Cna, B-type domain"/>
    <property type="match status" value="2"/>
</dbReference>
<keyword evidence="2" id="KW-0472">Membrane</keyword>
<reference evidence="5 6" key="1">
    <citation type="submission" date="2019-08" db="EMBL/GenBank/DDBJ databases">
        <title>In-depth cultivation of the pig gut microbiome towards novel bacterial diversity and tailored functional studies.</title>
        <authorList>
            <person name="Wylensek D."/>
            <person name="Hitch T.C.A."/>
            <person name="Clavel T."/>
        </authorList>
    </citation>
    <scope>NUCLEOTIDE SEQUENCE [LARGE SCALE GENOMIC DNA]</scope>
    <source>
        <strain evidence="5 6">WCA-SAB-591-4A-A</strain>
    </source>
</reference>
<protein>
    <submittedName>
        <fullName evidence="5">Cna B-type domain-containing protein</fullName>
    </submittedName>
</protein>
<dbReference type="SUPFAM" id="SSF49478">
    <property type="entry name" value="Cna protein B-type domain"/>
    <property type="match status" value="1"/>
</dbReference>
<accession>A0A6N7XD89</accession>
<proteinExistence type="predicted"/>
<feature type="compositionally biased region" description="Basic and acidic residues" evidence="1">
    <location>
        <begin position="104"/>
        <end position="130"/>
    </location>
</feature>
<comment type="caution">
    <text evidence="5">The sequence shown here is derived from an EMBL/GenBank/DDBJ whole genome shotgun (WGS) entry which is preliminary data.</text>
</comment>
<evidence type="ECO:0000313" key="6">
    <source>
        <dbReference type="Proteomes" id="UP000440713"/>
    </source>
</evidence>
<evidence type="ECO:0000259" key="3">
    <source>
        <dbReference type="Pfam" id="PF05738"/>
    </source>
</evidence>
<feature type="domain" description="CNA-B" evidence="3">
    <location>
        <begin position="703"/>
        <end position="795"/>
    </location>
</feature>
<evidence type="ECO:0000256" key="1">
    <source>
        <dbReference type="SAM" id="MobiDB-lite"/>
    </source>
</evidence>
<dbReference type="Pfam" id="PF17802">
    <property type="entry name" value="SpaA"/>
    <property type="match status" value="1"/>
</dbReference>
<feature type="compositionally biased region" description="Basic and acidic residues" evidence="1">
    <location>
        <begin position="84"/>
        <end position="97"/>
    </location>
</feature>
<name>A0A6N7XD89_9FIRM</name>
<dbReference type="EMBL" id="VUNE01000001">
    <property type="protein sequence ID" value="MST61384.1"/>
    <property type="molecule type" value="Genomic_DNA"/>
</dbReference>
<feature type="region of interest" description="Disordered" evidence="1">
    <location>
        <begin position="69"/>
        <end position="130"/>
    </location>
</feature>
<evidence type="ECO:0000313" key="5">
    <source>
        <dbReference type="EMBL" id="MST61384.1"/>
    </source>
</evidence>
<dbReference type="AlphaFoldDB" id="A0A6N7XD89"/>
<feature type="domain" description="CNA-B" evidence="3">
    <location>
        <begin position="142"/>
        <end position="226"/>
    </location>
</feature>
<evidence type="ECO:0000259" key="4">
    <source>
        <dbReference type="Pfam" id="PF17802"/>
    </source>
</evidence>
<dbReference type="Gene3D" id="2.60.40.10">
    <property type="entry name" value="Immunoglobulins"/>
    <property type="match status" value="1"/>
</dbReference>
<gene>
    <name evidence="5" type="ORF">FYJ71_00110</name>
</gene>
<dbReference type="InterPro" id="IPR008454">
    <property type="entry name" value="Collagen-bd_Cna-like_B-typ_dom"/>
</dbReference>
<dbReference type="InterPro" id="IPR041033">
    <property type="entry name" value="SpaA_PFL_dom_1"/>
</dbReference>
<evidence type="ECO:0000256" key="2">
    <source>
        <dbReference type="SAM" id="Phobius"/>
    </source>
</evidence>
<dbReference type="RefSeq" id="WP_154536830.1">
    <property type="nucleotide sequence ID" value="NZ_VUNE01000001.1"/>
</dbReference>
<organism evidence="5 6">
    <name type="scientific">Peptostreptococcus porci</name>
    <dbReference type="NCBI Taxonomy" id="2652282"/>
    <lineage>
        <taxon>Bacteria</taxon>
        <taxon>Bacillati</taxon>
        <taxon>Bacillota</taxon>
        <taxon>Clostridia</taxon>
        <taxon>Peptostreptococcales</taxon>
        <taxon>Peptostreptococcaceae</taxon>
        <taxon>Peptostreptococcus</taxon>
    </lineage>
</organism>
<dbReference type="InterPro" id="IPR013783">
    <property type="entry name" value="Ig-like_fold"/>
</dbReference>
<keyword evidence="6" id="KW-1185">Reference proteome</keyword>